<sequence>MNSDSEDIYTNAFIGYCNVIISKCICEKEINSFFDIFEDTKILDKYSNIININFIVHNIIFYLDKVNDKFDNSFTNIIDKICNLDIIWEKEEYFNYIVKPDVNNIYEYKKLWILQYIMLDLLSVRKKGNIDKLCTYISIDVFMKLYKENKSKLKMFSVSRVNDYREGKIINDILYKKEININYDEMENNFGVKKKNISFAALQTSFTRVRDSLTMFRLYGKNTKYSKDDKNEGTGVCLVFNKNFFDVFFKNPSTPISDKKNNVLPIYSIMYYDHYENKLIFNQTPSNYQAIEIGLNETNNYKWNNDNSLKEEEKLKNRIGYIFNKIFEIFIKNNTEREKLKILYKLLINIQYLIKDAAFVEEQEMRILQVAEMSDNDVQYDEDSKTLYKDYLNIFDRDALREVIIGPKVKDPVSLIEGFQKDLENDIRTPYGLKFTISKAPLA</sequence>
<dbReference type="EMBL" id="CP002874">
    <property type="protein sequence ID" value="AEM23200.1"/>
    <property type="molecule type" value="Genomic_DNA"/>
</dbReference>
<dbReference type="eggNOG" id="COG0457">
    <property type="taxonomic scope" value="Bacteria"/>
</dbReference>
<evidence type="ECO:0000313" key="1">
    <source>
        <dbReference type="EMBL" id="AEM23200.1"/>
    </source>
</evidence>
<accession>G0EPD0</accession>
<dbReference type="KEGG" id="bip:Bint_2596"/>
<dbReference type="HOGENOM" id="CLU_663377_0_0_12"/>
<dbReference type="AlphaFoldDB" id="G0EPD0"/>
<reference evidence="1 2" key="1">
    <citation type="journal article" date="2011" name="BMC Genomics">
        <title>Complete genome sequence of Brachyspira intermedia reveals unique genomic features in Brachyspira species and phage-mediated horizontal gene transfer.</title>
        <authorList>
            <person name="Hafstrom T."/>
            <person name="Jansson D.S."/>
            <person name="Segerman B."/>
        </authorList>
    </citation>
    <scope>NUCLEOTIDE SEQUENCE [LARGE SCALE GENOMIC DNA]</scope>
    <source>
        <strain evidence="2">ATCC 51140 / PWS/A</strain>
    </source>
</reference>
<dbReference type="InterPro" id="IPR021352">
    <property type="entry name" value="DUF2971"/>
</dbReference>
<dbReference type="Pfam" id="PF11185">
    <property type="entry name" value="DUF2971"/>
    <property type="match status" value="1"/>
</dbReference>
<evidence type="ECO:0000313" key="2">
    <source>
        <dbReference type="Proteomes" id="UP000008522"/>
    </source>
</evidence>
<gene>
    <name evidence="1" type="ordered locus">Bint_2596</name>
</gene>
<dbReference type="Proteomes" id="UP000008522">
    <property type="component" value="Chromosome"/>
</dbReference>
<protein>
    <submittedName>
        <fullName evidence="1">TPR domain-containing protein</fullName>
    </submittedName>
</protein>
<name>G0EPD0_BRAIP</name>
<keyword evidence="2" id="KW-1185">Reference proteome</keyword>
<dbReference type="PATRIC" id="fig|1045858.4.peg.2598"/>
<organism evidence="1 2">
    <name type="scientific">Brachyspira intermedia (strain ATCC 51140 / PWS/A)</name>
    <name type="common">Serpulina intermedia</name>
    <dbReference type="NCBI Taxonomy" id="1045858"/>
    <lineage>
        <taxon>Bacteria</taxon>
        <taxon>Pseudomonadati</taxon>
        <taxon>Spirochaetota</taxon>
        <taxon>Spirochaetia</taxon>
        <taxon>Brachyspirales</taxon>
        <taxon>Brachyspiraceae</taxon>
        <taxon>Brachyspira</taxon>
    </lineage>
</organism>
<proteinExistence type="predicted"/>